<keyword evidence="4" id="KW-1185">Reference proteome</keyword>
<evidence type="ECO:0000259" key="2">
    <source>
        <dbReference type="PROSITE" id="PS50802"/>
    </source>
</evidence>
<name>A0AA36N040_9DINO</name>
<feature type="region of interest" description="Disordered" evidence="1">
    <location>
        <begin position="228"/>
        <end position="255"/>
    </location>
</feature>
<dbReference type="Pfam" id="PF20209">
    <property type="entry name" value="DUF6570"/>
    <property type="match status" value="1"/>
</dbReference>
<reference evidence="3" key="1">
    <citation type="submission" date="2023-08" db="EMBL/GenBank/DDBJ databases">
        <authorList>
            <person name="Chen Y."/>
            <person name="Shah S."/>
            <person name="Dougan E. K."/>
            <person name="Thang M."/>
            <person name="Chan C."/>
        </authorList>
    </citation>
    <scope>NUCLEOTIDE SEQUENCE</scope>
</reference>
<dbReference type="CDD" id="cd22744">
    <property type="entry name" value="OTU"/>
    <property type="match status" value="1"/>
</dbReference>
<sequence>MPLVRAQVFDVLLQEFLELLDGRAALRLLALCRDARRPEWTERGAAARRLAEDFAAFLQGARARLPGFELCDFLEVRACWDFDEERANRFRPPAFLAGAFCGGSQFQMRRWIDRYWRLRGLNPMEVLQRLNFFDLLGGPEFDFYLGLLRKGQARFIYSRGVDRPGDFRGCLAAGDEDEEEPPFDAGLAIVFRCDRFLTAVCARQARPARPRSGLKPLPASPRMLQTLGQRPRWADVRDSESDEGEDDVAGARQTPGALFEAQADDGALRRKCEDWDFPLPSWRWLVYGEPLRLRAELQIFVLFLGFVSERRLSRPCRRAVRAWQGRLKAAALDCDFPFPVWRDVVCFDRFRRGRPCVRLSLDRALFAESTGVAVARLVLQGLLIGRMAPADLSSAAAADEVAAICALAVVDVPGDGNCLFHALAMQDEEGCCGEELRAELADFLERPSTYAAECWGGAVAISAYSLLRQRRVFAHVKVAGSDVVEVQDSSHALVDADAPVAHLLYNGVDHYSALIEAELSDAMAPAWPQPPPPRYFAPVIAKAAGATAAAVYAEDCVRLRAEGKGSTSRPGRGLGRAPPRPAQPAPAKSRRRLREKTTPAPELQDDVMEEVSKAFVIPAAQTSHPFRPLEDAVTELALKLRFQPTLPPGAEDVELKDGAVWPRAFCAFDGWEAANGLEADLAKHLEAEHAEDLESAAACFPGPRPPDALLSVYNEAVARRCRAGAPLAGCSLDRTALRSFAEATAEDSVEALVCFCCACVYTRAAELEGQSKIQWRRPLSRKPTGEHLFFGKPAAAVARALSLERFLEKYDQLDIPGKKLSDSESFGSWKLRLPGPGGAELLCCPEDHRCRAVPGHVEEGVLCEHCELPVCGGCLDHLARAQLPPLSLANDMWTGYAPERIYAEEALICASPCVTTLICMSMEARFRSEACALDETAHMGEGDQAAALPRSGAELGQLVRVLLKTNKKGKTSDAEIKGLIHQAKVRREVVVNLILDMKRLGHPSMKRVLKVVVQARAKEGRAVDADVDDAEDKLQPQKAATPCDGRQEDVAAAGATFAAQRARAVVAEGCAGEDANEAAVAALRKLRRDLEAEVEKRELDKLEVRAGNQLLDQFQPLYFAVAFCFCFPRGTACPDVRNTVAQEDDDSRRSRRERRRARR</sequence>
<dbReference type="InterPro" id="IPR046700">
    <property type="entry name" value="DUF6570"/>
</dbReference>
<dbReference type="AlphaFoldDB" id="A0AA36N040"/>
<evidence type="ECO:0000313" key="3">
    <source>
        <dbReference type="EMBL" id="CAJ1389751.1"/>
    </source>
</evidence>
<evidence type="ECO:0000313" key="4">
    <source>
        <dbReference type="Proteomes" id="UP001178507"/>
    </source>
</evidence>
<feature type="compositionally biased region" description="Basic residues" evidence="1">
    <location>
        <begin position="1149"/>
        <end position="1159"/>
    </location>
</feature>
<feature type="region of interest" description="Disordered" evidence="1">
    <location>
        <begin position="1024"/>
        <end position="1045"/>
    </location>
</feature>
<comment type="caution">
    <text evidence="3">The sequence shown here is derived from an EMBL/GenBank/DDBJ whole genome shotgun (WGS) entry which is preliminary data.</text>
</comment>
<dbReference type="Gene3D" id="3.90.70.80">
    <property type="match status" value="1"/>
</dbReference>
<gene>
    <name evidence="3" type="ORF">EVOR1521_LOCUS15309</name>
</gene>
<protein>
    <recommendedName>
        <fullName evidence="2">OTU domain-containing protein</fullName>
    </recommendedName>
</protein>
<dbReference type="Proteomes" id="UP001178507">
    <property type="component" value="Unassembled WGS sequence"/>
</dbReference>
<dbReference type="PROSITE" id="PS50802">
    <property type="entry name" value="OTU"/>
    <property type="match status" value="1"/>
</dbReference>
<evidence type="ECO:0000256" key="1">
    <source>
        <dbReference type="SAM" id="MobiDB-lite"/>
    </source>
</evidence>
<dbReference type="InterPro" id="IPR003323">
    <property type="entry name" value="OTU_dom"/>
</dbReference>
<feature type="region of interest" description="Disordered" evidence="1">
    <location>
        <begin position="1140"/>
        <end position="1159"/>
    </location>
</feature>
<feature type="domain" description="OTU" evidence="2">
    <location>
        <begin position="407"/>
        <end position="517"/>
    </location>
</feature>
<accession>A0AA36N040</accession>
<proteinExistence type="predicted"/>
<organism evidence="3 4">
    <name type="scientific">Effrenium voratum</name>
    <dbReference type="NCBI Taxonomy" id="2562239"/>
    <lineage>
        <taxon>Eukaryota</taxon>
        <taxon>Sar</taxon>
        <taxon>Alveolata</taxon>
        <taxon>Dinophyceae</taxon>
        <taxon>Suessiales</taxon>
        <taxon>Symbiodiniaceae</taxon>
        <taxon>Effrenium</taxon>
    </lineage>
</organism>
<dbReference type="EMBL" id="CAUJNA010001931">
    <property type="protein sequence ID" value="CAJ1389751.1"/>
    <property type="molecule type" value="Genomic_DNA"/>
</dbReference>
<feature type="region of interest" description="Disordered" evidence="1">
    <location>
        <begin position="562"/>
        <end position="601"/>
    </location>
</feature>